<organism evidence="1">
    <name type="scientific">marine sediment metagenome</name>
    <dbReference type="NCBI Taxonomy" id="412755"/>
    <lineage>
        <taxon>unclassified sequences</taxon>
        <taxon>metagenomes</taxon>
        <taxon>ecological metagenomes</taxon>
    </lineage>
</organism>
<reference evidence="1" key="1">
    <citation type="journal article" date="2014" name="Front. Microbiol.">
        <title>High frequency of phylogenetically diverse reductive dehalogenase-homologous genes in deep subseafloor sedimentary metagenomes.</title>
        <authorList>
            <person name="Kawai M."/>
            <person name="Futagami T."/>
            <person name="Toyoda A."/>
            <person name="Takaki Y."/>
            <person name="Nishi S."/>
            <person name="Hori S."/>
            <person name="Arai W."/>
            <person name="Tsubouchi T."/>
            <person name="Morono Y."/>
            <person name="Uchiyama I."/>
            <person name="Ito T."/>
            <person name="Fujiyama A."/>
            <person name="Inagaki F."/>
            <person name="Takami H."/>
        </authorList>
    </citation>
    <scope>NUCLEOTIDE SEQUENCE</scope>
    <source>
        <strain evidence="1">Expedition CK06-06</strain>
    </source>
</reference>
<sequence length="65" mass="7638">MIKKMTQTYGRIIEIEVEQTEVQISKERKMDELLGDLNPRYFEEAMTPENALDKVYSTKISNNLI</sequence>
<protein>
    <submittedName>
        <fullName evidence="1">Uncharacterized protein</fullName>
    </submittedName>
</protein>
<feature type="non-terminal residue" evidence="1">
    <location>
        <position position="65"/>
    </location>
</feature>
<gene>
    <name evidence="1" type="ORF">S01H1_70038</name>
</gene>
<name>X0WH86_9ZZZZ</name>
<dbReference type="AlphaFoldDB" id="X0WH86"/>
<accession>X0WH86</accession>
<comment type="caution">
    <text evidence="1">The sequence shown here is derived from an EMBL/GenBank/DDBJ whole genome shotgun (WGS) entry which is preliminary data.</text>
</comment>
<evidence type="ECO:0000313" key="1">
    <source>
        <dbReference type="EMBL" id="GAG30324.1"/>
    </source>
</evidence>
<proteinExistence type="predicted"/>
<dbReference type="EMBL" id="BARS01046537">
    <property type="protein sequence ID" value="GAG30324.1"/>
    <property type="molecule type" value="Genomic_DNA"/>
</dbReference>